<dbReference type="Gene3D" id="3.40.50.300">
    <property type="entry name" value="P-loop containing nucleotide triphosphate hydrolases"/>
    <property type="match status" value="1"/>
</dbReference>
<sequence>MSKNLESVIRDKLGEIFDMDNLYIICLQGTSGSGKTTYANYLRDVLAKKKIDVYLIHIDSYFAFESGSLEDDPNFDFDNPGTIRWDILDTTLSDIINKKRTILVHNRSGDINEEKIANPGFKVLIIEGLYSFNCLGKKKFNIAEFDPKNSDKKIATEYIENDNYKILSSNKSPYKDIKIINIRFLTCFTRLTSVRVQRDMIQLKLSFNEIYSRICNWIWPSTVRWVFSNEFDCDIEIQHGNFNSGAIENLSDALFKFFKVGGEREKMKIALDLNAFSCIKCLIGCDGVESNRSLYLKDNENK</sequence>
<keyword evidence="3" id="KW-1185">Reference proteome</keyword>
<dbReference type="InterPro" id="IPR027417">
    <property type="entry name" value="P-loop_NTPase"/>
</dbReference>
<evidence type="ECO:0000313" key="2">
    <source>
        <dbReference type="EMBL" id="KAF9764622.1"/>
    </source>
</evidence>
<proteinExistence type="predicted"/>
<dbReference type="InterPro" id="IPR006083">
    <property type="entry name" value="PRK/URK"/>
</dbReference>
<dbReference type="GO" id="GO:0005524">
    <property type="term" value="F:ATP binding"/>
    <property type="evidence" value="ECO:0007669"/>
    <property type="project" value="InterPro"/>
</dbReference>
<accession>A0A9P6L0K0</accession>
<dbReference type="Proteomes" id="UP000740883">
    <property type="component" value="Unassembled WGS sequence"/>
</dbReference>
<evidence type="ECO:0000313" key="3">
    <source>
        <dbReference type="Proteomes" id="UP000740883"/>
    </source>
</evidence>
<dbReference type="OrthoDB" id="2195084at2759"/>
<keyword evidence="2" id="KW-0418">Kinase</keyword>
<gene>
    <name evidence="2" type="primary">udk_1</name>
    <name evidence="2" type="ORF">NGRA_0396</name>
</gene>
<dbReference type="SUPFAM" id="SSF52540">
    <property type="entry name" value="P-loop containing nucleoside triphosphate hydrolases"/>
    <property type="match status" value="1"/>
</dbReference>
<dbReference type="EMBL" id="SBJO01000014">
    <property type="protein sequence ID" value="KAF9764622.1"/>
    <property type="molecule type" value="Genomic_DNA"/>
</dbReference>
<dbReference type="Pfam" id="PF00485">
    <property type="entry name" value="PRK"/>
    <property type="match status" value="1"/>
</dbReference>
<comment type="caution">
    <text evidence="2">The sequence shown here is derived from an EMBL/GenBank/DDBJ whole genome shotgun (WGS) entry which is preliminary data.</text>
</comment>
<evidence type="ECO:0000259" key="1">
    <source>
        <dbReference type="Pfam" id="PF00485"/>
    </source>
</evidence>
<protein>
    <submittedName>
        <fullName evidence="2">Uridine kinase</fullName>
    </submittedName>
</protein>
<organism evidence="2 3">
    <name type="scientific">Nosema granulosis</name>
    <dbReference type="NCBI Taxonomy" id="83296"/>
    <lineage>
        <taxon>Eukaryota</taxon>
        <taxon>Fungi</taxon>
        <taxon>Fungi incertae sedis</taxon>
        <taxon>Microsporidia</taxon>
        <taxon>Nosematidae</taxon>
        <taxon>Nosema</taxon>
    </lineage>
</organism>
<dbReference type="AlphaFoldDB" id="A0A9P6L0K0"/>
<name>A0A9P6L0K0_9MICR</name>
<dbReference type="GO" id="GO:0016301">
    <property type="term" value="F:kinase activity"/>
    <property type="evidence" value="ECO:0007669"/>
    <property type="project" value="UniProtKB-KW"/>
</dbReference>
<keyword evidence="2" id="KW-0808">Transferase</keyword>
<feature type="domain" description="Phosphoribulokinase/uridine kinase" evidence="1">
    <location>
        <begin position="24"/>
        <end position="132"/>
    </location>
</feature>
<reference evidence="2 3" key="1">
    <citation type="journal article" date="2020" name="Genome Biol. Evol.">
        <title>Comparative genomics of strictly vertically transmitted, feminizing microsporidia endosymbionts of amphipod crustaceans.</title>
        <authorList>
            <person name="Cormier A."/>
            <person name="Chebbi M.A."/>
            <person name="Giraud I."/>
            <person name="Wattier R."/>
            <person name="Teixeira M."/>
            <person name="Gilbert C."/>
            <person name="Rigaud T."/>
            <person name="Cordaux R."/>
        </authorList>
    </citation>
    <scope>NUCLEOTIDE SEQUENCE [LARGE SCALE GENOMIC DNA]</scope>
    <source>
        <strain evidence="2 3">Ou3-Ou53</strain>
    </source>
</reference>